<dbReference type="InterPro" id="IPR036849">
    <property type="entry name" value="Enolase-like_C_sf"/>
</dbReference>
<protein>
    <submittedName>
        <fullName evidence="5">L-alanine-DL-glutamate epimerase-like enolase superfamily enzyme</fullName>
    </submittedName>
</protein>
<keyword evidence="3" id="KW-0460">Magnesium</keyword>
<evidence type="ECO:0000256" key="1">
    <source>
        <dbReference type="ARBA" id="ARBA00001946"/>
    </source>
</evidence>
<name>A0A397PI64_9SPHN</name>
<dbReference type="OrthoDB" id="9802699at2"/>
<dbReference type="Pfam" id="PF02746">
    <property type="entry name" value="MR_MLE_N"/>
    <property type="match status" value="1"/>
</dbReference>
<accession>A0A397PI64</accession>
<dbReference type="GO" id="GO:0009063">
    <property type="term" value="P:amino acid catabolic process"/>
    <property type="evidence" value="ECO:0007669"/>
    <property type="project" value="InterPro"/>
</dbReference>
<keyword evidence="2" id="KW-0479">Metal-binding</keyword>
<dbReference type="InterPro" id="IPR046945">
    <property type="entry name" value="RHMD-like"/>
</dbReference>
<feature type="domain" description="Mandelate racemase/muconate lactonizing enzyme C-terminal" evidence="4">
    <location>
        <begin position="152"/>
        <end position="250"/>
    </location>
</feature>
<dbReference type="GO" id="GO:0016052">
    <property type="term" value="P:carbohydrate catabolic process"/>
    <property type="evidence" value="ECO:0007669"/>
    <property type="project" value="TreeGrafter"/>
</dbReference>
<dbReference type="SFLD" id="SFLDG00179">
    <property type="entry name" value="mandelate_racemase"/>
    <property type="match status" value="1"/>
</dbReference>
<gene>
    <name evidence="5" type="ORF">DFR49_1397</name>
</gene>
<keyword evidence="6" id="KW-1185">Reference proteome</keyword>
<dbReference type="PANTHER" id="PTHR13794">
    <property type="entry name" value="ENOLASE SUPERFAMILY, MANDELATE RACEMASE"/>
    <property type="match status" value="1"/>
</dbReference>
<dbReference type="InterPro" id="IPR029017">
    <property type="entry name" value="Enolase-like_N"/>
</dbReference>
<evidence type="ECO:0000259" key="4">
    <source>
        <dbReference type="SMART" id="SM00922"/>
    </source>
</evidence>
<dbReference type="SUPFAM" id="SSF54826">
    <property type="entry name" value="Enolase N-terminal domain-like"/>
    <property type="match status" value="1"/>
</dbReference>
<dbReference type="RefSeq" id="WP_119034886.1">
    <property type="nucleotide sequence ID" value="NZ_QXDC01000002.1"/>
</dbReference>
<dbReference type="PROSITE" id="PS00908">
    <property type="entry name" value="MR_MLE_1"/>
    <property type="match status" value="1"/>
</dbReference>
<dbReference type="InterPro" id="IPR018110">
    <property type="entry name" value="Mandel_Rmase/mucon_lact_enz_CS"/>
</dbReference>
<evidence type="ECO:0000256" key="3">
    <source>
        <dbReference type="ARBA" id="ARBA00022842"/>
    </source>
</evidence>
<dbReference type="InterPro" id="IPR029065">
    <property type="entry name" value="Enolase_C-like"/>
</dbReference>
<comment type="caution">
    <text evidence="5">The sequence shown here is derived from an EMBL/GenBank/DDBJ whole genome shotgun (WGS) entry which is preliminary data.</text>
</comment>
<dbReference type="GO" id="GO:0016836">
    <property type="term" value="F:hydro-lyase activity"/>
    <property type="evidence" value="ECO:0007669"/>
    <property type="project" value="TreeGrafter"/>
</dbReference>
<dbReference type="SFLD" id="SFLDS00001">
    <property type="entry name" value="Enolase"/>
    <property type="match status" value="1"/>
</dbReference>
<sequence>MRITSVEPFILHAPIARGAISDSTNTITHWGIAGVRIATDDGLEGYGFTGTHAHLASDRLIAACIGDCYAPLLLGEDAADGDRLWLKLARYPALQWVARAGIAHLALAAIDIALWDLRAKKAGLPLWKLLGGATSARLEAYNTDIGWLSFAKDKLVEGCVRTIEQDGFRRIKLKVGHDDPMVDVDRIEAVRKAVGPHVTIALDANGKWDLPTCKRFCARAEALDIFWLEEPMWYDDVGSHAELAASTAIPIALGEQLYSADAFASFMGAHAVHYAQPDVTRLAGITEYIRVADAAHARRLPVVAHVGDMGQVHVHLSFWHPATTILEYIPWIRDCFVEPIAIDDGHYVRPQAPGAGCTPTDEAMGAYAKPLRD</sequence>
<evidence type="ECO:0000256" key="2">
    <source>
        <dbReference type="ARBA" id="ARBA00022723"/>
    </source>
</evidence>
<dbReference type="GO" id="GO:0000287">
    <property type="term" value="F:magnesium ion binding"/>
    <property type="evidence" value="ECO:0007669"/>
    <property type="project" value="UniProtKB-ARBA"/>
</dbReference>
<reference evidence="5 6" key="1">
    <citation type="submission" date="2018-08" db="EMBL/GenBank/DDBJ databases">
        <title>Genomic Encyclopedia of Type Strains, Phase IV (KMG-IV): sequencing the most valuable type-strain genomes for metagenomic binning, comparative biology and taxonomic classification.</title>
        <authorList>
            <person name="Goeker M."/>
        </authorList>
    </citation>
    <scope>NUCLEOTIDE SEQUENCE [LARGE SCALE GENOMIC DNA]</scope>
    <source>
        <strain evidence="5 6">DSM 25527</strain>
    </source>
</reference>
<dbReference type="PANTHER" id="PTHR13794:SF58">
    <property type="entry name" value="MITOCHONDRIAL ENOLASE SUPERFAMILY MEMBER 1"/>
    <property type="match status" value="1"/>
</dbReference>
<dbReference type="InterPro" id="IPR013342">
    <property type="entry name" value="Mandelate_racemase_C"/>
</dbReference>
<dbReference type="Pfam" id="PF13378">
    <property type="entry name" value="MR_MLE_C"/>
    <property type="match status" value="1"/>
</dbReference>
<dbReference type="CDD" id="cd03316">
    <property type="entry name" value="MR_like"/>
    <property type="match status" value="1"/>
</dbReference>
<proteinExistence type="predicted"/>
<dbReference type="EMBL" id="QXDC01000002">
    <property type="protein sequence ID" value="RIA46837.1"/>
    <property type="molecule type" value="Genomic_DNA"/>
</dbReference>
<dbReference type="InterPro" id="IPR013341">
    <property type="entry name" value="Mandelate_racemase_N_dom"/>
</dbReference>
<dbReference type="Proteomes" id="UP000266568">
    <property type="component" value="Unassembled WGS sequence"/>
</dbReference>
<dbReference type="AlphaFoldDB" id="A0A397PI64"/>
<evidence type="ECO:0000313" key="6">
    <source>
        <dbReference type="Proteomes" id="UP000266568"/>
    </source>
</evidence>
<dbReference type="Gene3D" id="3.20.20.120">
    <property type="entry name" value="Enolase-like C-terminal domain"/>
    <property type="match status" value="1"/>
</dbReference>
<organism evidence="5 6">
    <name type="scientific">Hephaestia caeni</name>
    <dbReference type="NCBI Taxonomy" id="645617"/>
    <lineage>
        <taxon>Bacteria</taxon>
        <taxon>Pseudomonadati</taxon>
        <taxon>Pseudomonadota</taxon>
        <taxon>Alphaproteobacteria</taxon>
        <taxon>Sphingomonadales</taxon>
        <taxon>Sphingomonadaceae</taxon>
        <taxon>Hephaestia</taxon>
    </lineage>
</organism>
<dbReference type="Gene3D" id="3.30.390.10">
    <property type="entry name" value="Enolase-like, N-terminal domain"/>
    <property type="match status" value="1"/>
</dbReference>
<comment type="cofactor">
    <cofactor evidence="1">
        <name>Mg(2+)</name>
        <dbReference type="ChEBI" id="CHEBI:18420"/>
    </cofactor>
</comment>
<evidence type="ECO:0000313" key="5">
    <source>
        <dbReference type="EMBL" id="RIA46837.1"/>
    </source>
</evidence>
<dbReference type="SUPFAM" id="SSF51604">
    <property type="entry name" value="Enolase C-terminal domain-like"/>
    <property type="match status" value="1"/>
</dbReference>
<dbReference type="SMART" id="SM00922">
    <property type="entry name" value="MR_MLE"/>
    <property type="match status" value="1"/>
</dbReference>